<organism evidence="1 2">
    <name type="scientific">Coprinellus micaceus</name>
    <name type="common">Glistening ink-cap mushroom</name>
    <name type="synonym">Coprinus micaceus</name>
    <dbReference type="NCBI Taxonomy" id="71717"/>
    <lineage>
        <taxon>Eukaryota</taxon>
        <taxon>Fungi</taxon>
        <taxon>Dikarya</taxon>
        <taxon>Basidiomycota</taxon>
        <taxon>Agaricomycotina</taxon>
        <taxon>Agaricomycetes</taxon>
        <taxon>Agaricomycetidae</taxon>
        <taxon>Agaricales</taxon>
        <taxon>Agaricineae</taxon>
        <taxon>Psathyrellaceae</taxon>
        <taxon>Coprinellus</taxon>
    </lineage>
</organism>
<evidence type="ECO:0000313" key="1">
    <source>
        <dbReference type="EMBL" id="TEB37526.1"/>
    </source>
</evidence>
<dbReference type="Proteomes" id="UP000298030">
    <property type="component" value="Unassembled WGS sequence"/>
</dbReference>
<dbReference type="EMBL" id="QPFP01000004">
    <property type="protein sequence ID" value="TEB37526.1"/>
    <property type="molecule type" value="Genomic_DNA"/>
</dbReference>
<name>A0A4Y7TTN4_COPMI</name>
<reference evidence="1 2" key="1">
    <citation type="journal article" date="2019" name="Nat. Ecol. Evol.">
        <title>Megaphylogeny resolves global patterns of mushroom evolution.</title>
        <authorList>
            <person name="Varga T."/>
            <person name="Krizsan K."/>
            <person name="Foldi C."/>
            <person name="Dima B."/>
            <person name="Sanchez-Garcia M."/>
            <person name="Sanchez-Ramirez S."/>
            <person name="Szollosi G.J."/>
            <person name="Szarkandi J.G."/>
            <person name="Papp V."/>
            <person name="Albert L."/>
            <person name="Andreopoulos W."/>
            <person name="Angelini C."/>
            <person name="Antonin V."/>
            <person name="Barry K.W."/>
            <person name="Bougher N.L."/>
            <person name="Buchanan P."/>
            <person name="Buyck B."/>
            <person name="Bense V."/>
            <person name="Catcheside P."/>
            <person name="Chovatia M."/>
            <person name="Cooper J."/>
            <person name="Damon W."/>
            <person name="Desjardin D."/>
            <person name="Finy P."/>
            <person name="Geml J."/>
            <person name="Haridas S."/>
            <person name="Hughes K."/>
            <person name="Justo A."/>
            <person name="Karasinski D."/>
            <person name="Kautmanova I."/>
            <person name="Kiss B."/>
            <person name="Kocsube S."/>
            <person name="Kotiranta H."/>
            <person name="LaButti K.M."/>
            <person name="Lechner B.E."/>
            <person name="Liimatainen K."/>
            <person name="Lipzen A."/>
            <person name="Lukacs Z."/>
            <person name="Mihaltcheva S."/>
            <person name="Morgado L.N."/>
            <person name="Niskanen T."/>
            <person name="Noordeloos M.E."/>
            <person name="Ohm R.A."/>
            <person name="Ortiz-Santana B."/>
            <person name="Ovrebo C."/>
            <person name="Racz N."/>
            <person name="Riley R."/>
            <person name="Savchenko A."/>
            <person name="Shiryaev A."/>
            <person name="Soop K."/>
            <person name="Spirin V."/>
            <person name="Szebenyi C."/>
            <person name="Tomsovsky M."/>
            <person name="Tulloss R.E."/>
            <person name="Uehling J."/>
            <person name="Grigoriev I.V."/>
            <person name="Vagvolgyi C."/>
            <person name="Papp T."/>
            <person name="Martin F.M."/>
            <person name="Miettinen O."/>
            <person name="Hibbett D.S."/>
            <person name="Nagy L.G."/>
        </authorList>
    </citation>
    <scope>NUCLEOTIDE SEQUENCE [LARGE SCALE GENOMIC DNA]</scope>
    <source>
        <strain evidence="1 2">FP101781</strain>
    </source>
</reference>
<accession>A0A4Y7TTN4</accession>
<keyword evidence="2" id="KW-1185">Reference proteome</keyword>
<comment type="caution">
    <text evidence="1">The sequence shown here is derived from an EMBL/GenBank/DDBJ whole genome shotgun (WGS) entry which is preliminary data.</text>
</comment>
<sequence length="171" mass="19304">MLYLIVQLIQLSYPLGRPGLVIVTFAPSHVESQSHKALYSGSTMEVRHKTGWMFEGYSLRTLRNKDKALDKPSRILESGAWWGHMLYPNAGRVHASPTKNSVVHEKKSSARRWGNRMDRAQALTPGLGRRIQCTRRTRKMSRTAGVGKFYPPISVTYNSPFSCGISDPLCR</sequence>
<evidence type="ECO:0000313" key="2">
    <source>
        <dbReference type="Proteomes" id="UP000298030"/>
    </source>
</evidence>
<proteinExistence type="predicted"/>
<protein>
    <submittedName>
        <fullName evidence="1">Uncharacterized protein</fullName>
    </submittedName>
</protein>
<dbReference type="AlphaFoldDB" id="A0A4Y7TTN4"/>
<gene>
    <name evidence="1" type="ORF">FA13DRAFT_914673</name>
</gene>